<gene>
    <name evidence="2" type="ORF">GCM10023156_04890</name>
</gene>
<dbReference type="EMBL" id="BAABGA010000007">
    <property type="protein sequence ID" value="GAA4445367.1"/>
    <property type="molecule type" value="Genomic_DNA"/>
</dbReference>
<evidence type="ECO:0000256" key="1">
    <source>
        <dbReference type="SAM" id="SignalP"/>
    </source>
</evidence>
<dbReference type="Proteomes" id="UP001500840">
    <property type="component" value="Unassembled WGS sequence"/>
</dbReference>
<evidence type="ECO:0000313" key="3">
    <source>
        <dbReference type="Proteomes" id="UP001500840"/>
    </source>
</evidence>
<feature type="chain" id="PRO_5045357130" evidence="1">
    <location>
        <begin position="25"/>
        <end position="568"/>
    </location>
</feature>
<organism evidence="2 3">
    <name type="scientific">Novipirellula rosea</name>
    <dbReference type="NCBI Taxonomy" id="1031540"/>
    <lineage>
        <taxon>Bacteria</taxon>
        <taxon>Pseudomonadati</taxon>
        <taxon>Planctomycetota</taxon>
        <taxon>Planctomycetia</taxon>
        <taxon>Pirellulales</taxon>
        <taxon>Pirellulaceae</taxon>
        <taxon>Novipirellula</taxon>
    </lineage>
</organism>
<sequence length="568" mass="63458">MMINRMSCTNLAAFSVVVAQLCFAEPPVRVGEGEAETKTRSQMMESLPVRILNSRGEPVCDAIVEPWAIRSGQGHYWWPNGEYDRTGVSPEEVVTDLQGNATIAYPRFTLLDEGTRTIGVSIHVDHRDYAFPDAIHVDVPLENESPYEVILDDAVPIELRPMIGGKRADTSNLYAFWSDVRSGRGHTMARTESSLRLPPVKSGSHSVLVAKMDGDRVTHFSRIVDFEVPREGKFVMDVPLSEVVPIEGVLSENVPRPVREGRIKLQTLPPSDASGMRVQWHTWVPIRADGTFTVEGWPPNEKIQLIALCDGFIARSGEPPPECEGRANDPYLRPQVFNPLETSSITVEMVPLVECVVKTIDEESQPVAGVKVESCPNVGWWNSGSQIYCAPLIKTERFLKYRSGESSTDHVLPHPFRTTSDRNGISKLELPEGKRSLWILSDAYELPIHLGSRRTRIELASGETTEVTLHMRARGTEQLSDWDKLAGVVFGCSTREGRRILALPGVSDKMMEFTERFREAKAQDDPELLARAYAVVAGAFADIEDFGEAARWYEKASRQQEEIDRNDD</sequence>
<protein>
    <submittedName>
        <fullName evidence="2">Uncharacterized protein</fullName>
    </submittedName>
</protein>
<keyword evidence="1" id="KW-0732">Signal</keyword>
<proteinExistence type="predicted"/>
<comment type="caution">
    <text evidence="2">The sequence shown here is derived from an EMBL/GenBank/DDBJ whole genome shotgun (WGS) entry which is preliminary data.</text>
</comment>
<feature type="signal peptide" evidence="1">
    <location>
        <begin position="1"/>
        <end position="24"/>
    </location>
</feature>
<name>A0ABP8M8W0_9BACT</name>
<evidence type="ECO:0000313" key="2">
    <source>
        <dbReference type="EMBL" id="GAA4445367.1"/>
    </source>
</evidence>
<keyword evidence="3" id="KW-1185">Reference proteome</keyword>
<accession>A0ABP8M8W0</accession>
<reference evidence="3" key="1">
    <citation type="journal article" date="2019" name="Int. J. Syst. Evol. Microbiol.">
        <title>The Global Catalogue of Microorganisms (GCM) 10K type strain sequencing project: providing services to taxonomists for standard genome sequencing and annotation.</title>
        <authorList>
            <consortium name="The Broad Institute Genomics Platform"/>
            <consortium name="The Broad Institute Genome Sequencing Center for Infectious Disease"/>
            <person name="Wu L."/>
            <person name="Ma J."/>
        </authorList>
    </citation>
    <scope>NUCLEOTIDE SEQUENCE [LARGE SCALE GENOMIC DNA]</scope>
    <source>
        <strain evidence="3">JCM 17759</strain>
    </source>
</reference>